<feature type="compositionally biased region" description="Polar residues" evidence="1">
    <location>
        <begin position="1"/>
        <end position="17"/>
    </location>
</feature>
<feature type="region of interest" description="Disordered" evidence="1">
    <location>
        <begin position="95"/>
        <end position="123"/>
    </location>
</feature>
<evidence type="ECO:0000313" key="2">
    <source>
        <dbReference type="EMBL" id="RUS16465.1"/>
    </source>
</evidence>
<sequence length="204" mass="22097">MTNAPTFNHPRSNQTPSLADIFSPPHAHNPSSHPRLHTPATTATTATTPRQHRTQSLSTSPLLLATIHLHNLPPQPTPPTLATRTALPHQTMASYLPQRFPPSSSSSKSHLGPSPGAWGKPAPSANPVVPALHIPAYLADTAIAALAEEQARKAQSEVQTTRGWERSGSRPKVDQSLRLPSAWNPKDKCERLELGLDGLRIEYK</sequence>
<comment type="caution">
    <text evidence="2">The sequence shown here is derived from an EMBL/GenBank/DDBJ whole genome shotgun (WGS) entry which is preliminary data.</text>
</comment>
<feature type="compositionally biased region" description="Low complexity" evidence="1">
    <location>
        <begin position="23"/>
        <end position="49"/>
    </location>
</feature>
<feature type="compositionally biased region" description="Basic and acidic residues" evidence="1">
    <location>
        <begin position="163"/>
        <end position="175"/>
    </location>
</feature>
<dbReference type="Proteomes" id="UP000274822">
    <property type="component" value="Unassembled WGS sequence"/>
</dbReference>
<proteinExistence type="predicted"/>
<evidence type="ECO:0000256" key="1">
    <source>
        <dbReference type="SAM" id="MobiDB-lite"/>
    </source>
</evidence>
<feature type="region of interest" description="Disordered" evidence="1">
    <location>
        <begin position="1"/>
        <end position="57"/>
    </location>
</feature>
<name>A0A433PG30_9FUNG</name>
<gene>
    <name evidence="2" type="ORF">BC938DRAFT_476569</name>
</gene>
<reference evidence="2 3" key="1">
    <citation type="journal article" date="2018" name="New Phytol.">
        <title>Phylogenomics of Endogonaceae and evolution of mycorrhizas within Mucoromycota.</title>
        <authorList>
            <person name="Chang Y."/>
            <person name="Desiro A."/>
            <person name="Na H."/>
            <person name="Sandor L."/>
            <person name="Lipzen A."/>
            <person name="Clum A."/>
            <person name="Barry K."/>
            <person name="Grigoriev I.V."/>
            <person name="Martin F.M."/>
            <person name="Stajich J.E."/>
            <person name="Smith M.E."/>
            <person name="Bonito G."/>
            <person name="Spatafora J.W."/>
        </authorList>
    </citation>
    <scope>NUCLEOTIDE SEQUENCE [LARGE SCALE GENOMIC DNA]</scope>
    <source>
        <strain evidence="2 3">AD002</strain>
    </source>
</reference>
<evidence type="ECO:0000313" key="3">
    <source>
        <dbReference type="Proteomes" id="UP000274822"/>
    </source>
</evidence>
<feature type="non-terminal residue" evidence="2">
    <location>
        <position position="204"/>
    </location>
</feature>
<accession>A0A433PG30</accession>
<organism evidence="2 3">
    <name type="scientific">Jimgerdemannia flammicorona</name>
    <dbReference type="NCBI Taxonomy" id="994334"/>
    <lineage>
        <taxon>Eukaryota</taxon>
        <taxon>Fungi</taxon>
        <taxon>Fungi incertae sedis</taxon>
        <taxon>Mucoromycota</taxon>
        <taxon>Mucoromycotina</taxon>
        <taxon>Endogonomycetes</taxon>
        <taxon>Endogonales</taxon>
        <taxon>Endogonaceae</taxon>
        <taxon>Jimgerdemannia</taxon>
    </lineage>
</organism>
<protein>
    <submittedName>
        <fullName evidence="2">Uncharacterized protein</fullName>
    </submittedName>
</protein>
<feature type="region of interest" description="Disordered" evidence="1">
    <location>
        <begin position="154"/>
        <end position="181"/>
    </location>
</feature>
<keyword evidence="3" id="KW-1185">Reference proteome</keyword>
<dbReference type="EMBL" id="RBNJ01024203">
    <property type="protein sequence ID" value="RUS16465.1"/>
    <property type="molecule type" value="Genomic_DNA"/>
</dbReference>
<dbReference type="AlphaFoldDB" id="A0A433PG30"/>
<feature type="compositionally biased region" description="Low complexity" evidence="1">
    <location>
        <begin position="101"/>
        <end position="115"/>
    </location>
</feature>